<protein>
    <submittedName>
        <fullName evidence="1">Uncharacterized protein</fullName>
    </submittedName>
</protein>
<name>A0A0M9WCF6_9EURO</name>
<organism evidence="1 2">
    <name type="scientific">Penicillium nordicum</name>
    <dbReference type="NCBI Taxonomy" id="229535"/>
    <lineage>
        <taxon>Eukaryota</taxon>
        <taxon>Fungi</taxon>
        <taxon>Dikarya</taxon>
        <taxon>Ascomycota</taxon>
        <taxon>Pezizomycotina</taxon>
        <taxon>Eurotiomycetes</taxon>
        <taxon>Eurotiomycetidae</taxon>
        <taxon>Eurotiales</taxon>
        <taxon>Aspergillaceae</taxon>
        <taxon>Penicillium</taxon>
    </lineage>
</organism>
<reference evidence="1 2" key="1">
    <citation type="submission" date="2015-08" db="EMBL/GenBank/DDBJ databases">
        <title>Genome sequencing of Penicillium nordicum.</title>
        <authorList>
            <person name="Nguyen H.D."/>
            <person name="Seifert K.A."/>
        </authorList>
    </citation>
    <scope>NUCLEOTIDE SEQUENCE [LARGE SCALE GENOMIC DNA]</scope>
    <source>
        <strain evidence="1 2">DAOMC 185683</strain>
    </source>
</reference>
<dbReference type="EMBL" id="LHQQ01000214">
    <property type="protein sequence ID" value="KOS39219.1"/>
    <property type="molecule type" value="Genomic_DNA"/>
</dbReference>
<dbReference type="Proteomes" id="UP000037696">
    <property type="component" value="Unassembled WGS sequence"/>
</dbReference>
<accession>A0A0M9WCF6</accession>
<proteinExistence type="predicted"/>
<dbReference type="AlphaFoldDB" id="A0A0M9WCF6"/>
<keyword evidence="2" id="KW-1185">Reference proteome</keyword>
<comment type="caution">
    <text evidence="1">The sequence shown here is derived from an EMBL/GenBank/DDBJ whole genome shotgun (WGS) entry which is preliminary data.</text>
</comment>
<evidence type="ECO:0000313" key="2">
    <source>
        <dbReference type="Proteomes" id="UP000037696"/>
    </source>
</evidence>
<evidence type="ECO:0000313" key="1">
    <source>
        <dbReference type="EMBL" id="KOS39219.1"/>
    </source>
</evidence>
<sequence length="71" mass="7985">MTAETSLWTIARTADRHPSSLLDSAHPRHLPGHEVPCADRLLCDNLAVSPNLKPSPINPFMTWKRMSYAFN</sequence>
<gene>
    <name evidence="1" type="ORF">ACN38_g9955</name>
</gene>